<gene>
    <name evidence="10" type="ORF">FGO68_gene10388</name>
</gene>
<dbReference type="Pfam" id="PF20985">
    <property type="entry name" value="Legum_prodom"/>
    <property type="match status" value="1"/>
</dbReference>
<name>A0A8J8NRX4_HALGN</name>
<dbReference type="Proteomes" id="UP000785679">
    <property type="component" value="Unassembled WGS sequence"/>
</dbReference>
<comment type="caution">
    <text evidence="10">The sequence shown here is derived from an EMBL/GenBank/DDBJ whole genome shotgun (WGS) entry which is preliminary data.</text>
</comment>
<keyword evidence="5" id="KW-0732">Signal</keyword>
<dbReference type="GO" id="GO:0004197">
    <property type="term" value="F:cysteine-type endopeptidase activity"/>
    <property type="evidence" value="ECO:0007669"/>
    <property type="project" value="UniProtKB-EC"/>
</dbReference>
<dbReference type="PANTHER" id="PTHR12000:SF42">
    <property type="entry name" value="LEGUMAIN"/>
    <property type="match status" value="1"/>
</dbReference>
<evidence type="ECO:0000256" key="3">
    <source>
        <dbReference type="ARBA" id="ARBA00012628"/>
    </source>
</evidence>
<dbReference type="InterPro" id="IPR001096">
    <property type="entry name" value="Peptidase_C13"/>
</dbReference>
<dbReference type="OrthoDB" id="416370at2759"/>
<protein>
    <recommendedName>
        <fullName evidence="3">legumain</fullName>
        <ecNumber evidence="3">3.4.22.34</ecNumber>
    </recommendedName>
</protein>
<feature type="active site" evidence="8">
    <location>
        <position position="128"/>
    </location>
</feature>
<sequence>MVQYVQASDHWAVLVAGSNGFWNYRHQADICHAYQILKKNGIPESNIIVMAYDDIANDPENPIPGKLFNQPNGEDVYAGCQIDYKGDSVTPENFLAILKGDKSKVSGGNGKVVESTAESKVFINFADHGAPGLIAFPNEYLYANDFNATITYMHTNQKYKEMVIYIEACESGSMFEGILADNINVYAITAANAEESSWGTYCPPNDMVHGVEINSCLGDLFSVNWMEDADKSAPSKETLDQQYVRVKNLTAQSHVMRYGDLSFEITNRMRVDHVFEAFAASTGVLKAFESLESSVTPTNFDCLKQLVSTYDHSCGKMDDYSLQFVKYFMYACELSTFPMDKLVSHVKAACSH</sequence>
<feature type="domain" description="Legumain prodomain" evidence="9">
    <location>
        <begin position="283"/>
        <end position="350"/>
    </location>
</feature>
<dbReference type="GO" id="GO:0005773">
    <property type="term" value="C:vacuole"/>
    <property type="evidence" value="ECO:0007669"/>
    <property type="project" value="GOC"/>
</dbReference>
<comment type="similarity">
    <text evidence="2">Belongs to the peptidase C13 family.</text>
</comment>
<evidence type="ECO:0000256" key="6">
    <source>
        <dbReference type="ARBA" id="ARBA00022801"/>
    </source>
</evidence>
<proteinExistence type="inferred from homology"/>
<dbReference type="GO" id="GO:0006624">
    <property type="term" value="P:vacuolar protein processing"/>
    <property type="evidence" value="ECO:0007669"/>
    <property type="project" value="TreeGrafter"/>
</dbReference>
<feature type="active site" description="Nucleophile" evidence="8">
    <location>
        <position position="169"/>
    </location>
</feature>
<keyword evidence="4" id="KW-0645">Protease</keyword>
<comment type="catalytic activity">
    <reaction evidence="1">
        <text>Hydrolysis of proteins and small molecule substrates at -Asn-|-Xaa- bonds.</text>
        <dbReference type="EC" id="3.4.22.34"/>
    </reaction>
</comment>
<evidence type="ECO:0000259" key="9">
    <source>
        <dbReference type="Pfam" id="PF20985"/>
    </source>
</evidence>
<evidence type="ECO:0000256" key="4">
    <source>
        <dbReference type="ARBA" id="ARBA00022670"/>
    </source>
</evidence>
<evidence type="ECO:0000256" key="5">
    <source>
        <dbReference type="ARBA" id="ARBA00022729"/>
    </source>
</evidence>
<dbReference type="PRINTS" id="PR00776">
    <property type="entry name" value="HEMOGLOBNASE"/>
</dbReference>
<dbReference type="EC" id="3.4.22.34" evidence="3"/>
<evidence type="ECO:0000313" key="10">
    <source>
        <dbReference type="EMBL" id="TNV79679.1"/>
    </source>
</evidence>
<dbReference type="Gene3D" id="3.40.50.1460">
    <property type="match status" value="1"/>
</dbReference>
<evidence type="ECO:0000256" key="2">
    <source>
        <dbReference type="ARBA" id="ARBA00009941"/>
    </source>
</evidence>
<organism evidence="10 11">
    <name type="scientific">Halteria grandinella</name>
    <dbReference type="NCBI Taxonomy" id="5974"/>
    <lineage>
        <taxon>Eukaryota</taxon>
        <taxon>Sar</taxon>
        <taxon>Alveolata</taxon>
        <taxon>Ciliophora</taxon>
        <taxon>Intramacronucleata</taxon>
        <taxon>Spirotrichea</taxon>
        <taxon>Stichotrichia</taxon>
        <taxon>Sporadotrichida</taxon>
        <taxon>Halteriidae</taxon>
        <taxon>Halteria</taxon>
    </lineage>
</organism>
<dbReference type="PANTHER" id="PTHR12000">
    <property type="entry name" value="HEMOGLOBINASE FAMILY MEMBER"/>
    <property type="match status" value="1"/>
</dbReference>
<keyword evidence="6" id="KW-0378">Hydrolase</keyword>
<keyword evidence="7" id="KW-0788">Thiol protease</keyword>
<evidence type="ECO:0000256" key="1">
    <source>
        <dbReference type="ARBA" id="ARBA00000810"/>
    </source>
</evidence>
<evidence type="ECO:0000313" key="11">
    <source>
        <dbReference type="Proteomes" id="UP000785679"/>
    </source>
</evidence>
<accession>A0A8J8NRX4</accession>
<dbReference type="FunFam" id="3.40.50.1460:FF:000006">
    <property type="entry name" value="Legumain"/>
    <property type="match status" value="1"/>
</dbReference>
<keyword evidence="11" id="KW-1185">Reference proteome</keyword>
<dbReference type="EMBL" id="RRYP01008586">
    <property type="protein sequence ID" value="TNV79679.1"/>
    <property type="molecule type" value="Genomic_DNA"/>
</dbReference>
<dbReference type="Pfam" id="PF01650">
    <property type="entry name" value="Peptidase_C13"/>
    <property type="match status" value="1"/>
</dbReference>
<evidence type="ECO:0000256" key="8">
    <source>
        <dbReference type="PIRSR" id="PIRSR019663-1"/>
    </source>
</evidence>
<evidence type="ECO:0000256" key="7">
    <source>
        <dbReference type="ARBA" id="ARBA00022807"/>
    </source>
</evidence>
<dbReference type="AlphaFoldDB" id="A0A8J8NRX4"/>
<reference evidence="10" key="1">
    <citation type="submission" date="2019-06" db="EMBL/GenBank/DDBJ databases">
        <authorList>
            <person name="Zheng W."/>
        </authorList>
    </citation>
    <scope>NUCLEOTIDE SEQUENCE</scope>
    <source>
        <strain evidence="10">QDHG01</strain>
    </source>
</reference>
<dbReference type="PIRSF" id="PIRSF019663">
    <property type="entry name" value="Legumain"/>
    <property type="match status" value="1"/>
</dbReference>
<dbReference type="GO" id="GO:0051603">
    <property type="term" value="P:proteolysis involved in protein catabolic process"/>
    <property type="evidence" value="ECO:0007669"/>
    <property type="project" value="TreeGrafter"/>
</dbReference>
<dbReference type="InterPro" id="IPR048501">
    <property type="entry name" value="Legum_prodom"/>
</dbReference>